<evidence type="ECO:0000313" key="3">
    <source>
        <dbReference type="Proteomes" id="UP001460270"/>
    </source>
</evidence>
<accession>A0AAW0NGU2</accession>
<evidence type="ECO:0000256" key="1">
    <source>
        <dbReference type="SAM" id="MobiDB-lite"/>
    </source>
</evidence>
<feature type="compositionally biased region" description="Basic and acidic residues" evidence="1">
    <location>
        <begin position="20"/>
        <end position="32"/>
    </location>
</feature>
<feature type="region of interest" description="Disordered" evidence="1">
    <location>
        <begin position="1"/>
        <end position="168"/>
    </location>
</feature>
<comment type="caution">
    <text evidence="2">The sequence shown here is derived from an EMBL/GenBank/DDBJ whole genome shotgun (WGS) entry which is preliminary data.</text>
</comment>
<feature type="compositionally biased region" description="Low complexity" evidence="1">
    <location>
        <begin position="117"/>
        <end position="128"/>
    </location>
</feature>
<evidence type="ECO:0000313" key="2">
    <source>
        <dbReference type="EMBL" id="KAK7899003.1"/>
    </source>
</evidence>
<dbReference type="EMBL" id="JBBPFD010000014">
    <property type="protein sequence ID" value="KAK7899003.1"/>
    <property type="molecule type" value="Genomic_DNA"/>
</dbReference>
<reference evidence="3" key="1">
    <citation type="submission" date="2024-04" db="EMBL/GenBank/DDBJ databases">
        <title>Salinicola lusitanus LLJ914,a marine bacterium isolated from the Okinawa Trough.</title>
        <authorList>
            <person name="Li J."/>
        </authorList>
    </citation>
    <scope>NUCLEOTIDE SEQUENCE [LARGE SCALE GENOMIC DNA]</scope>
</reference>
<keyword evidence="3" id="KW-1185">Reference proteome</keyword>
<sequence length="168" mass="18131">MVHHDREMRERSLLDFNQNQKEEGQALREERAPGCVRRVTRQSGGGPRQEQGRSRSSSCGESRGKGGPGAPCAQEERLDDVDCWKNGRPSRPCLDPGRTAGGGDPGRGGEEPRRGRSAASRARLGEAGWETDSAERAPWSALRGAAQSRRRTEQGLDPDLVGVGIGSS</sequence>
<name>A0AAW0NGU2_9GOBI</name>
<gene>
    <name evidence="2" type="ORF">WMY93_019856</name>
</gene>
<dbReference type="AlphaFoldDB" id="A0AAW0NGU2"/>
<organism evidence="2 3">
    <name type="scientific">Mugilogobius chulae</name>
    <name type="common">yellowstripe goby</name>
    <dbReference type="NCBI Taxonomy" id="88201"/>
    <lineage>
        <taxon>Eukaryota</taxon>
        <taxon>Metazoa</taxon>
        <taxon>Chordata</taxon>
        <taxon>Craniata</taxon>
        <taxon>Vertebrata</taxon>
        <taxon>Euteleostomi</taxon>
        <taxon>Actinopterygii</taxon>
        <taxon>Neopterygii</taxon>
        <taxon>Teleostei</taxon>
        <taxon>Neoteleostei</taxon>
        <taxon>Acanthomorphata</taxon>
        <taxon>Gobiaria</taxon>
        <taxon>Gobiiformes</taxon>
        <taxon>Gobioidei</taxon>
        <taxon>Gobiidae</taxon>
        <taxon>Gobionellinae</taxon>
        <taxon>Mugilogobius</taxon>
    </lineage>
</organism>
<dbReference type="Proteomes" id="UP001460270">
    <property type="component" value="Unassembled WGS sequence"/>
</dbReference>
<feature type="compositionally biased region" description="Basic and acidic residues" evidence="1">
    <location>
        <begin position="1"/>
        <end position="13"/>
    </location>
</feature>
<protein>
    <submittedName>
        <fullName evidence="2">Uncharacterized protein</fullName>
    </submittedName>
</protein>
<proteinExistence type="predicted"/>
<feature type="compositionally biased region" description="Basic and acidic residues" evidence="1">
    <location>
        <begin position="74"/>
        <end position="85"/>
    </location>
</feature>